<organism evidence="1 2">
    <name type="scientific">Paenarthrobacter aromaticivorans</name>
    <dbReference type="NCBI Taxonomy" id="2849150"/>
    <lineage>
        <taxon>Bacteria</taxon>
        <taxon>Bacillati</taxon>
        <taxon>Actinomycetota</taxon>
        <taxon>Actinomycetes</taxon>
        <taxon>Micrococcales</taxon>
        <taxon>Micrococcaceae</taxon>
        <taxon>Paenarthrobacter</taxon>
    </lineage>
</organism>
<name>A0ABS6ICV7_9MICC</name>
<reference evidence="1 2" key="1">
    <citation type="submission" date="2021-06" db="EMBL/GenBank/DDBJ databases">
        <authorList>
            <person name="Jeong J.W."/>
        </authorList>
    </citation>
    <scope>NUCLEOTIDE SEQUENCE [LARGE SCALE GENOMIC DNA]</scope>
    <source>
        <strain evidence="1 2">MMS21-TAE1-1</strain>
    </source>
</reference>
<comment type="caution">
    <text evidence="1">The sequence shown here is derived from an EMBL/GenBank/DDBJ whole genome shotgun (WGS) entry which is preliminary data.</text>
</comment>
<gene>
    <name evidence="1" type="ORF">KSW38_18010</name>
</gene>
<dbReference type="InterPro" id="IPR013517">
    <property type="entry name" value="FG-GAP"/>
</dbReference>
<evidence type="ECO:0000313" key="1">
    <source>
        <dbReference type="EMBL" id="MBU8868189.1"/>
    </source>
</evidence>
<protein>
    <submittedName>
        <fullName evidence="1">VCBS repeat-containing protein</fullName>
    </submittedName>
</protein>
<sequence length="620" mass="64817">MTTFSSVRPAAFVHSVRTGFYILLAILLCSALAIAVPPPRATAAGTTAPLPTVVVRTSAATVGPGSVISLSFTLSGPAKEVGFTYVNEDTLEQATLYGPTSQLSGPYSAQAKVPVDGSAFQRTGRYKLLSVNIMLPLGQGVVRYGRDGNILFLSQGLEAPTQRPGALDGVDFAVNNPNFPLVDNPNIKPPSITGVARYDQVLTTDNGSWTQPPTGFAYQWLRNGQPIPGATQNTYRIAEADLDQTLSVRVTATRSGYRAVSASSLPLTPTSPITATAPTLQGKLIVGEKLTGVFNEGSVSSGTLAGPVSVRYEWVRKGTVISGATTKTYTLQAADRGAVVGFRAVVQVGNPVTATRPFTVFGRTVVRNKPHTTGFDAGASMDLFARNAAANLLLYPTDGAGHWQAARTIGFGWDVFDIVFNAGDFDGDGFNDVIARDHDGSLFLYPGNGTGGWLPRKQIGWRWDVFDSIIAAGDFSGDGTNDVLARTPLGALVLYPGNGTGGFKSPGAVGQGWNALSQVFSPGDFDGDGNPDVLGRDSGGNLRLYGGNGNGGWTTARAIGTGWNVMSRIGGAGDFNGDGFNDVWAIDAAGQLNMYYGSGIGGWKGAGVVGWGWGGFTAVF</sequence>
<dbReference type="EMBL" id="JAHOPC010000012">
    <property type="protein sequence ID" value="MBU8868189.1"/>
    <property type="molecule type" value="Genomic_DNA"/>
</dbReference>
<proteinExistence type="predicted"/>
<evidence type="ECO:0000313" key="2">
    <source>
        <dbReference type="Proteomes" id="UP000824166"/>
    </source>
</evidence>
<keyword evidence="2" id="KW-1185">Reference proteome</keyword>
<dbReference type="Proteomes" id="UP000824166">
    <property type="component" value="Unassembled WGS sequence"/>
</dbReference>
<dbReference type="PANTHER" id="PTHR44103:SF1">
    <property type="entry name" value="PROPROTEIN CONVERTASE P"/>
    <property type="match status" value="1"/>
</dbReference>
<dbReference type="RefSeq" id="WP_216926307.1">
    <property type="nucleotide sequence ID" value="NZ_JAHOPC010000012.1"/>
</dbReference>
<dbReference type="Pfam" id="PF13517">
    <property type="entry name" value="FG-GAP_3"/>
    <property type="match status" value="1"/>
</dbReference>
<accession>A0ABS6ICV7</accession>
<dbReference type="PANTHER" id="PTHR44103">
    <property type="entry name" value="PROPROTEIN CONVERTASE P"/>
    <property type="match status" value="1"/>
</dbReference>